<dbReference type="PANTHER" id="PTHR14344:SF3">
    <property type="entry name" value="WD REPEAT-CONTAINING PROTEIN 6"/>
    <property type="match status" value="1"/>
</dbReference>
<keyword evidence="3 8" id="KW-0853">WD repeat</keyword>
<reference evidence="9" key="2">
    <citation type="submission" date="2024-06" db="UniProtKB">
        <authorList>
            <consortium name="EnsemblMetazoa"/>
        </authorList>
    </citation>
    <scope>IDENTIFICATION</scope>
</reference>
<dbReference type="PROSITE" id="PS00678">
    <property type="entry name" value="WD_REPEATS_1"/>
    <property type="match status" value="1"/>
</dbReference>
<feature type="repeat" description="WD" evidence="8">
    <location>
        <begin position="212"/>
        <end position="245"/>
    </location>
</feature>
<dbReference type="SUPFAM" id="SSF50978">
    <property type="entry name" value="WD40 repeat-like"/>
    <property type="match status" value="3"/>
</dbReference>
<dbReference type="Gene3D" id="2.130.10.10">
    <property type="entry name" value="YVTN repeat-like/Quinoprotein amine dehydrogenase"/>
    <property type="match status" value="3"/>
</dbReference>
<dbReference type="PROSITE" id="PS50082">
    <property type="entry name" value="WD_REPEATS_2"/>
    <property type="match status" value="2"/>
</dbReference>
<evidence type="ECO:0000313" key="10">
    <source>
        <dbReference type="Proteomes" id="UP000007879"/>
    </source>
</evidence>
<evidence type="ECO:0000256" key="4">
    <source>
        <dbReference type="ARBA" id="ARBA00022694"/>
    </source>
</evidence>
<dbReference type="InterPro" id="IPR051973">
    <property type="entry name" value="tRNA_Anticodon_Mtase-Reg"/>
</dbReference>
<dbReference type="InterPro" id="IPR036322">
    <property type="entry name" value="WD40_repeat_dom_sf"/>
</dbReference>
<dbReference type="InterPro" id="IPR001680">
    <property type="entry name" value="WD40_rpt"/>
</dbReference>
<dbReference type="RefSeq" id="XP_019848938.1">
    <property type="nucleotide sequence ID" value="XM_019993379.1"/>
</dbReference>
<evidence type="ECO:0000256" key="3">
    <source>
        <dbReference type="ARBA" id="ARBA00022574"/>
    </source>
</evidence>
<sequence>MADLLNVKTALLPVTALHCLKINEKGSVILAGCGPWLRVFSMSATVWCLLLEVEMIPSKRIHGIRLGERKSNNVNIIVFGQKVYKWINLLFDQENEDILIRQYSVSNTYSAPDWIFDLLCISFVSLDVFEVALGLAHNAIAIFNSKLSTQTLLTSEINCILYSCQVRSVSGWLLFASGTVFNDILLSSYPIHQVKISDLSPHLGSCEVAVRLKGHEGVIFCVDFNEDLSLLASSSDDRSVRIWELPQDWKLLKGHTVSNSLYVLYGHTARVWRVYWTLSSSLLLSVGEDATCRVWDHRGNCKNVISGHRGRNIWSVAFNEADNLIYTGGEDSSIRVHSLSVSSGPGQKGALYDGPRNVTVLSSRHQMFPSPPPLPPSPRSLLLWDNHLLLCLFEDGSLCQLDLSLSPPDSNWSPPCHTDPKYSKYSLMTLAKGLPLLAIGNLEGSIKILALPAAVDVCKEWTAHSGKVFSLLWMELPTDTTSSITDGNTLPVHSTEVLLSCGPAGNMICWLVDYSSDKEPIAVSLLFTLLLPQSKHRWTTAALILSIEKGRVREGGERERRRFCIACGDKKGSIHLYYCFDGQKEIQSPSQSFYGVHGPNGVTQMFTLNGSLYSVGRDGYCRQYSFTLLKTERGEEEEGADGNEVIGLYESNRFHPVRGVDWIEGVRFTVNHGTLTTCYHGNEFLLHSSVYERSIFTVTCGGGHRSYALSSLDSIIETHNVTFAYIKGSSVVIVQENLSDQLMIPVLQAPFIGREAVSICLLNTIEESSTALFAVGSEDCSIALVKAKCIKNDKGDSTLSLNPIASIGGHTSCIQSLSSLLLSDNKHCLLFSGGGRASLKAWLISTNDLKEPSVSLQCEYNLHNLPSKPQRRRRKGKSASVPPPECRITSLASLALADVSVKYRKGQSCVTAGCSDGFIRIYIYDEVLKSFTLLEVIDHHHHCILTVSNIILSFNDSPFKTALLLTAATDGSIVLWPLSSLISKWHDDQEKGREEEATPTLDPLLSIDQAHQSGINDISVILIQESLDPNLLLIASVGDDTALVISLCSVSCDSHLLIKGQCKLSSAHYSAITGVSFLSPGVLLTTSIDQRLSLWSVTVDGFDPSLAKVTDCVHNVADPSCLVSYHLKDSCYGVVCGVGMEFFELNQELCRKNMY</sequence>
<dbReference type="SMART" id="SM00320">
    <property type="entry name" value="WD40"/>
    <property type="match status" value="8"/>
</dbReference>
<keyword evidence="4" id="KW-0819">tRNA processing</keyword>
<comment type="subcellular location">
    <subcellularLocation>
        <location evidence="1">Cytoplasm</location>
    </subcellularLocation>
</comment>
<evidence type="ECO:0000256" key="7">
    <source>
        <dbReference type="ARBA" id="ARBA00040154"/>
    </source>
</evidence>
<dbReference type="Proteomes" id="UP000007879">
    <property type="component" value="Unassembled WGS sequence"/>
</dbReference>
<dbReference type="EnsemblMetazoa" id="XM_019993379.1">
    <property type="protein sequence ID" value="XP_019848938.1"/>
    <property type="gene ID" value="LOC105316784"/>
</dbReference>
<keyword evidence="2" id="KW-0963">Cytoplasm</keyword>
<evidence type="ECO:0000256" key="2">
    <source>
        <dbReference type="ARBA" id="ARBA00022490"/>
    </source>
</evidence>
<evidence type="ECO:0000256" key="6">
    <source>
        <dbReference type="ARBA" id="ARBA00038255"/>
    </source>
</evidence>
<dbReference type="AlphaFoldDB" id="A0AAN0IWX0"/>
<dbReference type="Pfam" id="PF00400">
    <property type="entry name" value="WD40"/>
    <property type="match status" value="3"/>
</dbReference>
<keyword evidence="5" id="KW-0677">Repeat</keyword>
<evidence type="ECO:0000313" key="9">
    <source>
        <dbReference type="EnsemblMetazoa" id="XP_019848938.1"/>
    </source>
</evidence>
<dbReference type="InterPro" id="IPR015943">
    <property type="entry name" value="WD40/YVTN_repeat-like_dom_sf"/>
</dbReference>
<dbReference type="PANTHER" id="PTHR14344">
    <property type="entry name" value="WD REPEAT PROTEIN"/>
    <property type="match status" value="1"/>
</dbReference>
<dbReference type="GO" id="GO:0030488">
    <property type="term" value="P:tRNA methylation"/>
    <property type="evidence" value="ECO:0007669"/>
    <property type="project" value="TreeGrafter"/>
</dbReference>
<organism evidence="9 10">
    <name type="scientific">Amphimedon queenslandica</name>
    <name type="common">Sponge</name>
    <dbReference type="NCBI Taxonomy" id="400682"/>
    <lineage>
        <taxon>Eukaryota</taxon>
        <taxon>Metazoa</taxon>
        <taxon>Porifera</taxon>
        <taxon>Demospongiae</taxon>
        <taxon>Heteroscleromorpha</taxon>
        <taxon>Haplosclerida</taxon>
        <taxon>Niphatidae</taxon>
        <taxon>Amphimedon</taxon>
    </lineage>
</organism>
<dbReference type="GO" id="GO:0005737">
    <property type="term" value="C:cytoplasm"/>
    <property type="evidence" value="ECO:0007669"/>
    <property type="project" value="UniProtKB-SubCell"/>
</dbReference>
<name>A0AAN0IWX0_AMPQE</name>
<evidence type="ECO:0000256" key="5">
    <source>
        <dbReference type="ARBA" id="ARBA00022737"/>
    </source>
</evidence>
<reference evidence="10" key="1">
    <citation type="journal article" date="2010" name="Nature">
        <title>The Amphimedon queenslandica genome and the evolution of animal complexity.</title>
        <authorList>
            <person name="Srivastava M."/>
            <person name="Simakov O."/>
            <person name="Chapman J."/>
            <person name="Fahey B."/>
            <person name="Gauthier M.E."/>
            <person name="Mitros T."/>
            <person name="Richards G.S."/>
            <person name="Conaco C."/>
            <person name="Dacre M."/>
            <person name="Hellsten U."/>
            <person name="Larroux C."/>
            <person name="Putnam N.H."/>
            <person name="Stanke M."/>
            <person name="Adamska M."/>
            <person name="Darling A."/>
            <person name="Degnan S.M."/>
            <person name="Oakley T.H."/>
            <person name="Plachetzki D.C."/>
            <person name="Zhai Y."/>
            <person name="Adamski M."/>
            <person name="Calcino A."/>
            <person name="Cummins S.F."/>
            <person name="Goodstein D.M."/>
            <person name="Harris C."/>
            <person name="Jackson D.J."/>
            <person name="Leys S.P."/>
            <person name="Shu S."/>
            <person name="Woodcroft B.J."/>
            <person name="Vervoort M."/>
            <person name="Kosik K.S."/>
            <person name="Manning G."/>
            <person name="Degnan B.M."/>
            <person name="Rokhsar D.S."/>
        </authorList>
    </citation>
    <scope>NUCLEOTIDE SEQUENCE [LARGE SCALE GENOMIC DNA]</scope>
</reference>
<keyword evidence="10" id="KW-1185">Reference proteome</keyword>
<feature type="repeat" description="WD" evidence="8">
    <location>
        <begin position="264"/>
        <end position="296"/>
    </location>
</feature>
<dbReference type="GeneID" id="105316784"/>
<evidence type="ECO:0000256" key="1">
    <source>
        <dbReference type="ARBA" id="ARBA00004496"/>
    </source>
</evidence>
<dbReference type="KEGG" id="aqu:105316784"/>
<accession>A0AAN0IWX0</accession>
<comment type="similarity">
    <text evidence="6">Belongs to the WD repeat WDR6 family.</text>
</comment>
<evidence type="ECO:0000256" key="8">
    <source>
        <dbReference type="PROSITE-ProRule" id="PRU00221"/>
    </source>
</evidence>
<dbReference type="PROSITE" id="PS50294">
    <property type="entry name" value="WD_REPEATS_REGION"/>
    <property type="match status" value="2"/>
</dbReference>
<proteinExistence type="inferred from homology"/>
<protein>
    <recommendedName>
        <fullName evidence="7">tRNA (34-2'-O)-methyltransferase regulator WDR6</fullName>
    </recommendedName>
</protein>
<dbReference type="InterPro" id="IPR019775">
    <property type="entry name" value="WD40_repeat_CS"/>
</dbReference>